<dbReference type="InterPro" id="IPR052019">
    <property type="entry name" value="F420H2_bilvrd_red/Heme_oxyg"/>
</dbReference>
<evidence type="ECO:0000313" key="3">
    <source>
        <dbReference type="EMBL" id="ORC08667.1"/>
    </source>
</evidence>
<dbReference type="InterPro" id="IPR011576">
    <property type="entry name" value="Pyridox_Oxase_N"/>
</dbReference>
<evidence type="ECO:0000313" key="5">
    <source>
        <dbReference type="Proteomes" id="UP000192335"/>
    </source>
</evidence>
<dbReference type="PANTHER" id="PTHR35176:SF6">
    <property type="entry name" value="HEME OXYGENASE HI_0854-RELATED"/>
    <property type="match status" value="1"/>
</dbReference>
<dbReference type="Gene3D" id="2.30.110.10">
    <property type="entry name" value="Electron Transport, Fmn-binding Protein, Chain A"/>
    <property type="match status" value="1"/>
</dbReference>
<gene>
    <name evidence="3" type="ORF">B4U45_20770</name>
    <name evidence="4" type="ORF">LAUMK4_01035</name>
</gene>
<evidence type="ECO:0000259" key="2">
    <source>
        <dbReference type="Pfam" id="PF01243"/>
    </source>
</evidence>
<sequence>MTTWAEFSADAPHIATIFTRRHRAAGNLCLLATLRSDGFPRISPMEPHIFENRLLLPGMPGTTKFRDLARDPRFCLHTATVDTQVTDGDAKLWGLAHVATDTTLLRRFAETLFDQTGLDVRGQQFDLFAADITGASAVEVRDGHLDITVWNPGQTERVVHKH</sequence>
<dbReference type="SUPFAM" id="SSF50475">
    <property type="entry name" value="FMN-binding split barrel"/>
    <property type="match status" value="1"/>
</dbReference>
<dbReference type="EMBL" id="MWQA01000001">
    <property type="protein sequence ID" value="ORC08667.1"/>
    <property type="molecule type" value="Genomic_DNA"/>
</dbReference>
<dbReference type="GO" id="GO:0016627">
    <property type="term" value="F:oxidoreductase activity, acting on the CH-CH group of donors"/>
    <property type="evidence" value="ECO:0007669"/>
    <property type="project" value="TreeGrafter"/>
</dbReference>
<accession>A0A8E2IZV6</accession>
<evidence type="ECO:0000313" key="4">
    <source>
        <dbReference type="EMBL" id="VAZ89398.1"/>
    </source>
</evidence>
<comment type="caution">
    <text evidence="3">The sequence shown here is derived from an EMBL/GenBank/DDBJ whole genome shotgun (WGS) entry which is preliminary data.</text>
</comment>
<dbReference type="Pfam" id="PF01243">
    <property type="entry name" value="PNPOx_N"/>
    <property type="match status" value="1"/>
</dbReference>
<dbReference type="RefSeq" id="WP_075547753.1">
    <property type="nucleotide sequence ID" value="NZ_LWCM01000096.1"/>
</dbReference>
<dbReference type="Proteomes" id="UP000271464">
    <property type="component" value="Unassembled WGS sequence"/>
</dbReference>
<reference evidence="3 5" key="1">
    <citation type="submission" date="2017-02" db="EMBL/GenBank/DDBJ databases">
        <title>Mycobacterium kansasii genomes.</title>
        <authorList>
            <person name="Borowka P."/>
            <person name="Strapagiel D."/>
            <person name="Marciniak B."/>
            <person name="Lach J."/>
            <person name="Bakula Z."/>
            <person name="Van Ingen J."/>
            <person name="Safianowska A."/>
            <person name="Brzostek A."/>
            <person name="Dziadek J."/>
            <person name="Jagielski T."/>
        </authorList>
    </citation>
    <scope>NUCLEOTIDE SEQUENCE [LARGE SCALE GENOMIC DNA]</scope>
    <source>
        <strain evidence="3 5">12MK</strain>
    </source>
</reference>
<organism evidence="3 5">
    <name type="scientific">Mycobacterium persicum</name>
    <dbReference type="NCBI Taxonomy" id="1487726"/>
    <lineage>
        <taxon>Bacteria</taxon>
        <taxon>Bacillati</taxon>
        <taxon>Actinomycetota</taxon>
        <taxon>Actinomycetes</taxon>
        <taxon>Mycobacteriales</taxon>
        <taxon>Mycobacteriaceae</taxon>
        <taxon>Mycobacterium</taxon>
    </lineage>
</organism>
<proteinExistence type="predicted"/>
<dbReference type="AlphaFoldDB" id="A0A8E2IZV6"/>
<dbReference type="GO" id="GO:0070967">
    <property type="term" value="F:coenzyme F420 binding"/>
    <property type="evidence" value="ECO:0007669"/>
    <property type="project" value="TreeGrafter"/>
</dbReference>
<dbReference type="OrthoDB" id="5115613at2"/>
<evidence type="ECO:0000313" key="6">
    <source>
        <dbReference type="Proteomes" id="UP000271464"/>
    </source>
</evidence>
<dbReference type="Proteomes" id="UP000192335">
    <property type="component" value="Unassembled WGS sequence"/>
</dbReference>
<keyword evidence="1" id="KW-0560">Oxidoreductase</keyword>
<dbReference type="GeneID" id="66599827"/>
<dbReference type="EMBL" id="UPHM01000021">
    <property type="protein sequence ID" value="VAZ89398.1"/>
    <property type="molecule type" value="Genomic_DNA"/>
</dbReference>
<dbReference type="PANTHER" id="PTHR35176">
    <property type="entry name" value="HEME OXYGENASE HI_0854-RELATED"/>
    <property type="match status" value="1"/>
</dbReference>
<dbReference type="GO" id="GO:0005829">
    <property type="term" value="C:cytosol"/>
    <property type="evidence" value="ECO:0007669"/>
    <property type="project" value="TreeGrafter"/>
</dbReference>
<name>A0A8E2IZV6_9MYCO</name>
<feature type="domain" description="Pyridoxamine 5'-phosphate oxidase N-terminal" evidence="2">
    <location>
        <begin position="27"/>
        <end position="115"/>
    </location>
</feature>
<evidence type="ECO:0000256" key="1">
    <source>
        <dbReference type="ARBA" id="ARBA00023002"/>
    </source>
</evidence>
<dbReference type="InterPro" id="IPR012349">
    <property type="entry name" value="Split_barrel_FMN-bd"/>
</dbReference>
<keyword evidence="6" id="KW-1185">Reference proteome</keyword>
<reference evidence="4 6" key="2">
    <citation type="submission" date="2018-09" db="EMBL/GenBank/DDBJ databases">
        <authorList>
            <person name="Tagini F."/>
        </authorList>
    </citation>
    <scope>NUCLEOTIDE SEQUENCE [LARGE SCALE GENOMIC DNA]</scope>
    <source>
        <strain evidence="4 6">MK4</strain>
    </source>
</reference>
<protein>
    <submittedName>
        <fullName evidence="3">Pyridoxamine 5-phosphate oxidase</fullName>
    </submittedName>
</protein>